<dbReference type="RefSeq" id="WP_094943013.1">
    <property type="nucleotide sequence ID" value="NZ_NOKQ01000217.1"/>
</dbReference>
<dbReference type="AlphaFoldDB" id="A0A264W2N3"/>
<keyword evidence="1" id="KW-0472">Membrane</keyword>
<keyword evidence="3" id="KW-1185">Reference proteome</keyword>
<dbReference type="EMBL" id="NOKQ01000217">
    <property type="protein sequence ID" value="OZS77819.1"/>
    <property type="molecule type" value="Genomic_DNA"/>
</dbReference>
<sequence>MQKLSIVIGVLALLSIIANFITENPYIGILSTLLIMALFAVNAYMAQNEKRKGAFLFYMFIVILGVFVLGMEISAL</sequence>
<organism evidence="2 3">
    <name type="scientific">Tetzosporium hominis</name>
    <dbReference type="NCBI Taxonomy" id="2020506"/>
    <lineage>
        <taxon>Bacteria</taxon>
        <taxon>Bacillati</taxon>
        <taxon>Bacillota</taxon>
        <taxon>Bacilli</taxon>
        <taxon>Bacillales</taxon>
        <taxon>Caryophanaceae</taxon>
        <taxon>Tetzosporium</taxon>
    </lineage>
</organism>
<proteinExistence type="predicted"/>
<name>A0A264W2N3_9BACL</name>
<feature type="transmembrane region" description="Helical" evidence="1">
    <location>
        <begin position="28"/>
        <end position="46"/>
    </location>
</feature>
<gene>
    <name evidence="2" type="ORF">CF394_08680</name>
</gene>
<evidence type="ECO:0000313" key="3">
    <source>
        <dbReference type="Proteomes" id="UP000217065"/>
    </source>
</evidence>
<dbReference type="OrthoDB" id="9890236at2"/>
<protein>
    <recommendedName>
        <fullName evidence="4">DUF3953 domain-containing protein</fullName>
    </recommendedName>
</protein>
<comment type="caution">
    <text evidence="2">The sequence shown here is derived from an EMBL/GenBank/DDBJ whole genome shotgun (WGS) entry which is preliminary data.</text>
</comment>
<reference evidence="2 3" key="1">
    <citation type="submission" date="2017-07" db="EMBL/GenBank/DDBJ databases">
        <title>Tetzosporium hominis gen.nov. sp.nov.</title>
        <authorList>
            <person name="Tetz G."/>
            <person name="Tetz V."/>
        </authorList>
    </citation>
    <scope>NUCLEOTIDE SEQUENCE [LARGE SCALE GENOMIC DNA]</scope>
    <source>
        <strain evidence="2 3">VT-49</strain>
    </source>
</reference>
<evidence type="ECO:0000256" key="1">
    <source>
        <dbReference type="SAM" id="Phobius"/>
    </source>
</evidence>
<keyword evidence="1" id="KW-1133">Transmembrane helix</keyword>
<feature type="transmembrane region" description="Helical" evidence="1">
    <location>
        <begin position="53"/>
        <end position="71"/>
    </location>
</feature>
<evidence type="ECO:0008006" key="4">
    <source>
        <dbReference type="Google" id="ProtNLM"/>
    </source>
</evidence>
<accession>A0A264W2N3</accession>
<keyword evidence="1" id="KW-0812">Transmembrane</keyword>
<evidence type="ECO:0000313" key="2">
    <source>
        <dbReference type="EMBL" id="OZS77819.1"/>
    </source>
</evidence>
<dbReference type="Proteomes" id="UP000217065">
    <property type="component" value="Unassembled WGS sequence"/>
</dbReference>